<dbReference type="Proteomes" id="UP000603434">
    <property type="component" value="Unassembled WGS sequence"/>
</dbReference>
<reference evidence="2 3" key="1">
    <citation type="submission" date="2020-08" db="EMBL/GenBank/DDBJ databases">
        <title>Bridging the membrane lipid divide: bacteria of the FCB group superphylum have the potential to synthesize archaeal ether lipids.</title>
        <authorList>
            <person name="Villanueva L."/>
            <person name="Von Meijenfeldt F.A.B."/>
            <person name="Westbye A.B."/>
            <person name="Yadav S."/>
            <person name="Hopmans E.C."/>
            <person name="Dutilh B.E."/>
            <person name="Sinninghe Damste J.S."/>
        </authorList>
    </citation>
    <scope>NUCLEOTIDE SEQUENCE [LARGE SCALE GENOMIC DNA]</scope>
    <source>
        <strain evidence="2">NIOZ-UU30</strain>
    </source>
</reference>
<feature type="transmembrane region" description="Helical" evidence="1">
    <location>
        <begin position="20"/>
        <end position="42"/>
    </location>
</feature>
<dbReference type="AlphaFoldDB" id="A0A8J6NTV2"/>
<sequence>MSGLIYQIVWVRMLTRYLGSTTSATATVLGVFMGGLAVGAYCGGAGLRIRSGVDC</sequence>
<evidence type="ECO:0000313" key="3">
    <source>
        <dbReference type="Proteomes" id="UP000603434"/>
    </source>
</evidence>
<dbReference type="EMBL" id="JACNJH010000261">
    <property type="protein sequence ID" value="MBC8363146.1"/>
    <property type="molecule type" value="Genomic_DNA"/>
</dbReference>
<organism evidence="2 3">
    <name type="scientific">Candidatus Desulfatibia profunda</name>
    <dbReference type="NCBI Taxonomy" id="2841695"/>
    <lineage>
        <taxon>Bacteria</taxon>
        <taxon>Pseudomonadati</taxon>
        <taxon>Thermodesulfobacteriota</taxon>
        <taxon>Desulfobacteria</taxon>
        <taxon>Desulfobacterales</taxon>
        <taxon>Desulfobacterales incertae sedis</taxon>
        <taxon>Candidatus Desulfatibia</taxon>
    </lineage>
</organism>
<evidence type="ECO:0000256" key="1">
    <source>
        <dbReference type="SAM" id="Phobius"/>
    </source>
</evidence>
<protein>
    <submittedName>
        <fullName evidence="2">Uncharacterized protein</fullName>
    </submittedName>
</protein>
<keyword evidence="1" id="KW-0812">Transmembrane</keyword>
<evidence type="ECO:0000313" key="2">
    <source>
        <dbReference type="EMBL" id="MBC8363146.1"/>
    </source>
</evidence>
<comment type="caution">
    <text evidence="2">The sequence shown here is derived from an EMBL/GenBank/DDBJ whole genome shotgun (WGS) entry which is preliminary data.</text>
</comment>
<accession>A0A8J6NTV2</accession>
<gene>
    <name evidence="2" type="ORF">H8E23_17310</name>
</gene>
<proteinExistence type="predicted"/>
<keyword evidence="1" id="KW-0472">Membrane</keyword>
<name>A0A8J6NTV2_9BACT</name>
<keyword evidence="1" id="KW-1133">Transmembrane helix</keyword>